<dbReference type="Pfam" id="PF01545">
    <property type="entry name" value="Cation_efflux"/>
    <property type="match status" value="1"/>
</dbReference>
<evidence type="ECO:0000256" key="1">
    <source>
        <dbReference type="ARBA" id="ARBA00004141"/>
    </source>
</evidence>
<keyword evidence="10 14" id="KW-0472">Membrane</keyword>
<dbReference type="HOGENOM" id="CLU_013430_0_3_1"/>
<organism evidence="16 17">
    <name type="scientific">Strigamia maritima</name>
    <name type="common">European centipede</name>
    <name type="synonym">Geophilus maritimus</name>
    <dbReference type="NCBI Taxonomy" id="126957"/>
    <lineage>
        <taxon>Eukaryota</taxon>
        <taxon>Metazoa</taxon>
        <taxon>Ecdysozoa</taxon>
        <taxon>Arthropoda</taxon>
        <taxon>Myriapoda</taxon>
        <taxon>Chilopoda</taxon>
        <taxon>Pleurostigmophora</taxon>
        <taxon>Geophilomorpha</taxon>
        <taxon>Linotaeniidae</taxon>
        <taxon>Strigamia</taxon>
    </lineage>
</organism>
<dbReference type="eggNOG" id="KOG1484">
    <property type="taxonomic scope" value="Eukaryota"/>
</dbReference>
<dbReference type="Gene3D" id="1.20.1510.10">
    <property type="entry name" value="Cation efflux protein transmembrane domain"/>
    <property type="match status" value="1"/>
</dbReference>
<dbReference type="EMBL" id="JH432010">
    <property type="status" value="NOT_ANNOTATED_CDS"/>
    <property type="molecule type" value="Genomic_DNA"/>
</dbReference>
<keyword evidence="9" id="KW-0406">Ion transport</keyword>
<keyword evidence="5" id="KW-0813">Transport</keyword>
<feature type="transmembrane region" description="Helical" evidence="14">
    <location>
        <begin position="100"/>
        <end position="122"/>
    </location>
</feature>
<comment type="subunit">
    <text evidence="4">Homooligomer.</text>
</comment>
<evidence type="ECO:0000256" key="9">
    <source>
        <dbReference type="ARBA" id="ARBA00023065"/>
    </source>
</evidence>
<dbReference type="PhylomeDB" id="T1JBC1"/>
<feature type="region of interest" description="Disordered" evidence="13">
    <location>
        <begin position="201"/>
        <end position="222"/>
    </location>
</feature>
<dbReference type="NCBIfam" id="TIGR01297">
    <property type="entry name" value="CDF"/>
    <property type="match status" value="1"/>
</dbReference>
<dbReference type="GO" id="GO:0006882">
    <property type="term" value="P:intracellular zinc ion homeostasis"/>
    <property type="evidence" value="ECO:0007669"/>
    <property type="project" value="InterPro"/>
</dbReference>
<name>T1JBC1_STRMM</name>
<dbReference type="OMA" id="KWRANER"/>
<reference evidence="17" key="1">
    <citation type="submission" date="2011-05" db="EMBL/GenBank/DDBJ databases">
        <authorList>
            <person name="Richards S.R."/>
            <person name="Qu J."/>
            <person name="Jiang H."/>
            <person name="Jhangiani S.N."/>
            <person name="Agravi P."/>
            <person name="Goodspeed R."/>
            <person name="Gross S."/>
            <person name="Mandapat C."/>
            <person name="Jackson L."/>
            <person name="Mathew T."/>
            <person name="Pu L."/>
            <person name="Thornton R."/>
            <person name="Saada N."/>
            <person name="Wilczek-Boney K.B."/>
            <person name="Lee S."/>
            <person name="Kovar C."/>
            <person name="Wu Y."/>
            <person name="Scherer S.E."/>
            <person name="Worley K.C."/>
            <person name="Muzny D.M."/>
            <person name="Gibbs R."/>
        </authorList>
    </citation>
    <scope>NUCLEOTIDE SEQUENCE</scope>
    <source>
        <strain evidence="17">Brora</strain>
    </source>
</reference>
<dbReference type="Proteomes" id="UP000014500">
    <property type="component" value="Unassembled WGS sequence"/>
</dbReference>
<keyword evidence="7" id="KW-0862">Zinc</keyword>
<feature type="transmembrane region" description="Helical" evidence="14">
    <location>
        <begin position="37"/>
        <end position="57"/>
    </location>
</feature>
<dbReference type="InterPro" id="IPR045316">
    <property type="entry name" value="Msc2-like"/>
</dbReference>
<dbReference type="STRING" id="126957.T1JBC1"/>
<dbReference type="GO" id="GO:0031410">
    <property type="term" value="C:cytoplasmic vesicle"/>
    <property type="evidence" value="ECO:0007669"/>
    <property type="project" value="TreeGrafter"/>
</dbReference>
<dbReference type="EnsemblMetazoa" id="SMAR011061-RA">
    <property type="protein sequence ID" value="SMAR011061-PA"/>
    <property type="gene ID" value="SMAR011061"/>
</dbReference>
<evidence type="ECO:0000256" key="2">
    <source>
        <dbReference type="ARBA" id="ARBA00004601"/>
    </source>
</evidence>
<evidence type="ECO:0000256" key="14">
    <source>
        <dbReference type="SAM" id="Phobius"/>
    </source>
</evidence>
<keyword evidence="6 14" id="KW-0812">Transmembrane</keyword>
<evidence type="ECO:0000256" key="5">
    <source>
        <dbReference type="ARBA" id="ARBA00022448"/>
    </source>
</evidence>
<dbReference type="InterPro" id="IPR027469">
    <property type="entry name" value="Cation_efflux_TMD_sf"/>
</dbReference>
<evidence type="ECO:0000256" key="3">
    <source>
        <dbReference type="ARBA" id="ARBA00008873"/>
    </source>
</evidence>
<feature type="compositionally biased region" description="Basic and acidic residues" evidence="13">
    <location>
        <begin position="175"/>
        <end position="184"/>
    </location>
</feature>
<evidence type="ECO:0000256" key="4">
    <source>
        <dbReference type="ARBA" id="ARBA00011182"/>
    </source>
</evidence>
<comment type="similarity">
    <text evidence="3">Belongs to the cation diffusion facilitator (CDF) transporter (TC 2.A.4) family. SLC30A subfamily.</text>
</comment>
<comment type="function">
    <text evidence="12">Zinc ion transporter mediating zinc entry from the cytosol into the lumen of organelles along the secretory pathway. By contributing to zinc ion homeostasis within the early secretory pathway, regulates the activation and folding of enzymes like alkaline phosphatases.</text>
</comment>
<feature type="region of interest" description="Disordered" evidence="13">
    <location>
        <begin position="165"/>
        <end position="186"/>
    </location>
</feature>
<proteinExistence type="inferred from homology"/>
<evidence type="ECO:0000256" key="13">
    <source>
        <dbReference type="SAM" id="MobiDB-lite"/>
    </source>
</evidence>
<protein>
    <recommendedName>
        <fullName evidence="15">Cation efflux protein transmembrane domain-containing protein</fullName>
    </recommendedName>
</protein>
<dbReference type="AlphaFoldDB" id="T1JBC1"/>
<dbReference type="InterPro" id="IPR002524">
    <property type="entry name" value="Cation_efflux"/>
</dbReference>
<sequence length="375" mass="42037">MLPLHSKDGEYKLGNVRLKDKLFGWFRLIFSDKTSRNLFLFLILNFSFAFVELLFGVWTNSLGLISDSFHMFFDCTALLAGLAASVITKWRANERYSYGYVRAEVLAGFVNGLFLLFIAFFIFSEAVERAIEPPEVKHERLFVVSVLGFLVNMVGIFAFQHGHGHSHGGHGHSHGGNDHEHSHSLDASSLTHNLAQHSNNVHSHSHAHAHDHGHSHEAWDNVKKTDASQSQIMQGVFLHILADTLGSVGVIVSAILMSQFGWMIADPICSMFIATLISLSVLPLLRDSVCVLMQRTPKQLDSQLPGCYQRVMQLEGVYSVQEPHFWTLCSDVFIGTIKLEVTPDADSKYITSHTHNIFTQIGVRQLYVQIDYAAM</sequence>
<keyword evidence="17" id="KW-1185">Reference proteome</keyword>
<evidence type="ECO:0000256" key="10">
    <source>
        <dbReference type="ARBA" id="ARBA00023136"/>
    </source>
</evidence>
<evidence type="ECO:0000256" key="12">
    <source>
        <dbReference type="ARBA" id="ARBA00046010"/>
    </source>
</evidence>
<dbReference type="GO" id="GO:0005385">
    <property type="term" value="F:zinc ion transmembrane transporter activity"/>
    <property type="evidence" value="ECO:0007669"/>
    <property type="project" value="InterPro"/>
</dbReference>
<keyword evidence="8 14" id="KW-1133">Transmembrane helix</keyword>
<comment type="subcellular location">
    <subcellularLocation>
        <location evidence="2">Golgi apparatus</location>
        <location evidence="2">trans-Golgi network</location>
    </subcellularLocation>
    <subcellularLocation>
        <location evidence="1">Membrane</location>
        <topology evidence="1">Multi-pass membrane protein</topology>
    </subcellularLocation>
</comment>
<dbReference type="InterPro" id="IPR058533">
    <property type="entry name" value="Cation_efflux_TM"/>
</dbReference>
<evidence type="ECO:0000256" key="11">
    <source>
        <dbReference type="ARBA" id="ARBA00034634"/>
    </source>
</evidence>
<feature type="transmembrane region" description="Helical" evidence="14">
    <location>
        <begin position="69"/>
        <end position="88"/>
    </location>
</feature>
<comment type="catalytic activity">
    <reaction evidence="11">
        <text>Zn(2+)(in) = Zn(2+)(out)</text>
        <dbReference type="Rhea" id="RHEA:29351"/>
        <dbReference type="ChEBI" id="CHEBI:29105"/>
    </reaction>
</comment>
<dbReference type="GO" id="GO:0016020">
    <property type="term" value="C:membrane"/>
    <property type="evidence" value="ECO:0007669"/>
    <property type="project" value="UniProtKB-SubCell"/>
</dbReference>
<dbReference type="SUPFAM" id="SSF161111">
    <property type="entry name" value="Cation efflux protein transmembrane domain-like"/>
    <property type="match status" value="1"/>
</dbReference>
<reference evidence="16" key="2">
    <citation type="submission" date="2015-02" db="UniProtKB">
        <authorList>
            <consortium name="EnsemblMetazoa"/>
        </authorList>
    </citation>
    <scope>IDENTIFICATION</scope>
</reference>
<evidence type="ECO:0000256" key="8">
    <source>
        <dbReference type="ARBA" id="ARBA00022989"/>
    </source>
</evidence>
<evidence type="ECO:0000313" key="17">
    <source>
        <dbReference type="Proteomes" id="UP000014500"/>
    </source>
</evidence>
<evidence type="ECO:0000259" key="15">
    <source>
        <dbReference type="Pfam" id="PF01545"/>
    </source>
</evidence>
<feature type="transmembrane region" description="Helical" evidence="14">
    <location>
        <begin position="262"/>
        <end position="285"/>
    </location>
</feature>
<evidence type="ECO:0000256" key="6">
    <source>
        <dbReference type="ARBA" id="ARBA00022692"/>
    </source>
</evidence>
<accession>T1JBC1</accession>
<feature type="domain" description="Cation efflux protein transmembrane" evidence="15">
    <location>
        <begin position="38"/>
        <end position="293"/>
    </location>
</feature>
<dbReference type="GO" id="GO:1904257">
    <property type="term" value="P:zinc ion import into Golgi lumen"/>
    <property type="evidence" value="ECO:0007669"/>
    <property type="project" value="TreeGrafter"/>
</dbReference>
<evidence type="ECO:0000256" key="7">
    <source>
        <dbReference type="ARBA" id="ARBA00022906"/>
    </source>
</evidence>
<dbReference type="GO" id="GO:0005794">
    <property type="term" value="C:Golgi apparatus"/>
    <property type="evidence" value="ECO:0007669"/>
    <property type="project" value="UniProtKB-SubCell"/>
</dbReference>
<feature type="transmembrane region" description="Helical" evidence="14">
    <location>
        <begin position="236"/>
        <end position="256"/>
    </location>
</feature>
<feature type="transmembrane region" description="Helical" evidence="14">
    <location>
        <begin position="142"/>
        <end position="159"/>
    </location>
</feature>
<evidence type="ECO:0000313" key="16">
    <source>
        <dbReference type="EnsemblMetazoa" id="SMAR011061-PA"/>
    </source>
</evidence>
<dbReference type="PANTHER" id="PTHR45755:SF4">
    <property type="entry name" value="ZINC TRANSPORTER 7"/>
    <property type="match status" value="1"/>
</dbReference>
<keyword evidence="7" id="KW-0864">Zinc transport</keyword>
<dbReference type="PANTHER" id="PTHR45755">
    <property type="match status" value="1"/>
</dbReference>
<feature type="compositionally biased region" description="Basic and acidic residues" evidence="13">
    <location>
        <begin position="208"/>
        <end position="222"/>
    </location>
</feature>